<protein>
    <submittedName>
        <fullName evidence="2">Uncharacterized protein</fullName>
    </submittedName>
</protein>
<name>A0ABD2W1F9_9HYME</name>
<accession>A0ABD2W1F9</accession>
<proteinExistence type="predicted"/>
<comment type="caution">
    <text evidence="2">The sequence shown here is derived from an EMBL/GenBank/DDBJ whole genome shotgun (WGS) entry which is preliminary data.</text>
</comment>
<gene>
    <name evidence="2" type="ORF">TKK_017772</name>
</gene>
<dbReference type="EMBL" id="JBJJXI010000143">
    <property type="protein sequence ID" value="KAL3386845.1"/>
    <property type="molecule type" value="Genomic_DNA"/>
</dbReference>
<organism evidence="2 3">
    <name type="scientific">Trichogramma kaykai</name>
    <dbReference type="NCBI Taxonomy" id="54128"/>
    <lineage>
        <taxon>Eukaryota</taxon>
        <taxon>Metazoa</taxon>
        <taxon>Ecdysozoa</taxon>
        <taxon>Arthropoda</taxon>
        <taxon>Hexapoda</taxon>
        <taxon>Insecta</taxon>
        <taxon>Pterygota</taxon>
        <taxon>Neoptera</taxon>
        <taxon>Endopterygota</taxon>
        <taxon>Hymenoptera</taxon>
        <taxon>Apocrita</taxon>
        <taxon>Proctotrupomorpha</taxon>
        <taxon>Chalcidoidea</taxon>
        <taxon>Trichogrammatidae</taxon>
        <taxon>Trichogramma</taxon>
    </lineage>
</organism>
<dbReference type="AlphaFoldDB" id="A0ABD2W1F9"/>
<feature type="region of interest" description="Disordered" evidence="1">
    <location>
        <begin position="202"/>
        <end position="229"/>
    </location>
</feature>
<reference evidence="2 3" key="1">
    <citation type="journal article" date="2024" name="bioRxiv">
        <title>A reference genome for Trichogramma kaykai: A tiny desert-dwelling parasitoid wasp with competing sex-ratio distorters.</title>
        <authorList>
            <person name="Culotta J."/>
            <person name="Lindsey A.R."/>
        </authorList>
    </citation>
    <scope>NUCLEOTIDE SEQUENCE [LARGE SCALE GENOMIC DNA]</scope>
    <source>
        <strain evidence="2 3">KSX58</strain>
    </source>
</reference>
<evidence type="ECO:0000313" key="2">
    <source>
        <dbReference type="EMBL" id="KAL3386845.1"/>
    </source>
</evidence>
<keyword evidence="3" id="KW-1185">Reference proteome</keyword>
<evidence type="ECO:0000313" key="3">
    <source>
        <dbReference type="Proteomes" id="UP001627154"/>
    </source>
</evidence>
<evidence type="ECO:0000256" key="1">
    <source>
        <dbReference type="SAM" id="MobiDB-lite"/>
    </source>
</evidence>
<dbReference type="Proteomes" id="UP001627154">
    <property type="component" value="Unassembled WGS sequence"/>
</dbReference>
<sequence length="572" mass="64220">MPRSTAKQATEDASVPTYYVVEFITRGRKPAKKKIDIVLESWVSYSKKNNKLMTKYPDSSQYNELENYLIHCMPAPDEWATYTVKLKAKADTYDEALQKCTVLESEDTALTLQSEEGCSKNIFPSSMIANTGNTTTSNANNEEQVIVIQVSQNPQVEGSLNNGKMIDINSMEQLESLLPQSSSNYSNNSDLNDMFDYIASQQERESNPSSLRDITNFPDAISKNRNKCSLDKENSQLDLPDLTEDSDESLSDDLGLIQEHVFKKIKANSNQGDKAETAVSSYSQLPTFSKNVQVHQRSEIPKTFHAYTGYATDTQTISKSVRVADKPQISLSQSRNINKITGHTGSSTISKNVKTHMTSELLNKHNKNDSFTGHNNKSAFEIEVLSYLKSIQKTLLDVKAEVMKNQEEISAIKIILQQSQGNSTVDTVTKGQLMERYPYKIPIQTMEDFEKFDGELATNQKFKADVNTLLLSGVDTTLIISKCMVSMLKLFLHKRVASKFTAVKQTNNKKVMNTTNFYQLIEGTIKSRRKLSNLSISDGEFTSALSKLLTNVSGWSEESELNELEQNFIKNL</sequence>